<name>A0ABR6BGC7_9PSEU</name>
<reference evidence="1 2" key="1">
    <citation type="submission" date="2020-08" db="EMBL/GenBank/DDBJ databases">
        <title>Genomic Encyclopedia of Archaeal and Bacterial Type Strains, Phase II (KMG-II): from individual species to whole genera.</title>
        <authorList>
            <person name="Goeker M."/>
        </authorList>
    </citation>
    <scope>NUCLEOTIDE SEQUENCE [LARGE SCALE GENOMIC DNA]</scope>
    <source>
        <strain evidence="1 2">DSM 43850</strain>
    </source>
</reference>
<protein>
    <submittedName>
        <fullName evidence="1">Uncharacterized protein</fullName>
    </submittedName>
</protein>
<dbReference type="Proteomes" id="UP000517916">
    <property type="component" value="Unassembled WGS sequence"/>
</dbReference>
<comment type="caution">
    <text evidence="1">The sequence shown here is derived from an EMBL/GenBank/DDBJ whole genome shotgun (WGS) entry which is preliminary data.</text>
</comment>
<evidence type="ECO:0000313" key="1">
    <source>
        <dbReference type="EMBL" id="MBA8925936.1"/>
    </source>
</evidence>
<keyword evidence="2" id="KW-1185">Reference proteome</keyword>
<sequence length="181" mass="19651">MQVLLGDASAVIRQHTRQAFTRAQTTERIRPIGDKAVLPQHPVISVDSVAVVDPLQANNLLPIPLAAWLWDGGQELWLGQMGTVINLPEDTLDLFQFATPLLQVTYTHGWDTIPDIVKAVTCSMVLRSLDLPGPGGIASQTVGPFGYRLSSVAQDGILALSTSEQAMLAPYRRQAVSVELR</sequence>
<accession>A0ABR6BGC7</accession>
<dbReference type="RefSeq" id="WP_182837551.1">
    <property type="nucleotide sequence ID" value="NZ_BAAABQ010000059.1"/>
</dbReference>
<gene>
    <name evidence="1" type="ORF">BC739_003135</name>
</gene>
<proteinExistence type="predicted"/>
<evidence type="ECO:0000313" key="2">
    <source>
        <dbReference type="Proteomes" id="UP000517916"/>
    </source>
</evidence>
<dbReference type="EMBL" id="JACJID010000002">
    <property type="protein sequence ID" value="MBA8925936.1"/>
    <property type="molecule type" value="Genomic_DNA"/>
</dbReference>
<organism evidence="1 2">
    <name type="scientific">Kutzneria viridogrisea</name>
    <dbReference type="NCBI Taxonomy" id="47990"/>
    <lineage>
        <taxon>Bacteria</taxon>
        <taxon>Bacillati</taxon>
        <taxon>Actinomycetota</taxon>
        <taxon>Actinomycetes</taxon>
        <taxon>Pseudonocardiales</taxon>
        <taxon>Pseudonocardiaceae</taxon>
        <taxon>Kutzneria</taxon>
    </lineage>
</organism>